<dbReference type="Proteomes" id="UP000067711">
    <property type="component" value="Chromosome 1"/>
</dbReference>
<gene>
    <name evidence="2" type="ORF">WS71_16820</name>
</gene>
<reference evidence="2 3" key="1">
    <citation type="submission" date="2015-12" db="EMBL/GenBank/DDBJ databases">
        <title>Diversity of Burkholderia near neighbor genomes.</title>
        <authorList>
            <person name="Sahl J."/>
            <person name="Wagner D."/>
            <person name="Keim P."/>
        </authorList>
    </citation>
    <scope>NUCLEOTIDE SEQUENCE [LARGE SCALE GENOMIC DNA]</scope>
    <source>
        <strain evidence="2 3">BDU8</strain>
    </source>
</reference>
<protein>
    <submittedName>
        <fullName evidence="2">Uncharacterized protein</fullName>
    </submittedName>
</protein>
<evidence type="ECO:0000313" key="2">
    <source>
        <dbReference type="EMBL" id="AOJ09049.1"/>
    </source>
</evidence>
<dbReference type="AlphaFoldDB" id="A0A1B4FZG5"/>
<proteinExistence type="predicted"/>
<feature type="compositionally biased region" description="Basic and acidic residues" evidence="1">
    <location>
        <begin position="28"/>
        <end position="47"/>
    </location>
</feature>
<sequence>MVSTGTATAGDARSGSDRDASSRGAAWRLREMMREKPRPVIEPDASRMRTGAAGRNRTHRAPGRVAAPERRAAAGTRAFAFAS</sequence>
<organism evidence="2 3">
    <name type="scientific">Burkholderia mayonis</name>
    <dbReference type="NCBI Taxonomy" id="1385591"/>
    <lineage>
        <taxon>Bacteria</taxon>
        <taxon>Pseudomonadati</taxon>
        <taxon>Pseudomonadota</taxon>
        <taxon>Betaproteobacteria</taxon>
        <taxon>Burkholderiales</taxon>
        <taxon>Burkholderiaceae</taxon>
        <taxon>Burkholderia</taxon>
        <taxon>pseudomallei group</taxon>
    </lineage>
</organism>
<evidence type="ECO:0000256" key="1">
    <source>
        <dbReference type="SAM" id="MobiDB-lite"/>
    </source>
</evidence>
<name>A0A1B4FZG5_9BURK</name>
<dbReference type="EMBL" id="CP013389">
    <property type="protein sequence ID" value="AOJ09049.1"/>
    <property type="molecule type" value="Genomic_DNA"/>
</dbReference>
<feature type="region of interest" description="Disordered" evidence="1">
    <location>
        <begin position="1"/>
        <end position="75"/>
    </location>
</feature>
<accession>A0A1B4FZG5</accession>
<evidence type="ECO:0000313" key="3">
    <source>
        <dbReference type="Proteomes" id="UP000067711"/>
    </source>
</evidence>